<proteinExistence type="predicted"/>
<dbReference type="Proteomes" id="UP000002791">
    <property type="component" value="Chromosome"/>
</dbReference>
<dbReference type="SUPFAM" id="SSF53474">
    <property type="entry name" value="alpha/beta-Hydrolases"/>
    <property type="match status" value="1"/>
</dbReference>
<evidence type="ECO:0000313" key="4">
    <source>
        <dbReference type="Proteomes" id="UP000002791"/>
    </source>
</evidence>
<evidence type="ECO:0000259" key="2">
    <source>
        <dbReference type="Pfam" id="PF00561"/>
    </source>
</evidence>
<dbReference type="STRING" id="882082.SaccyDRAFT_2132"/>
<accession>H5XMP3</accession>
<dbReference type="AlphaFoldDB" id="H5XMP3"/>
<reference evidence="3 4" key="1">
    <citation type="submission" date="2011-11" db="EMBL/GenBank/DDBJ databases">
        <title>The Noncontiguous Finished sequence of Saccharomonospora cyanea NA-134.</title>
        <authorList>
            <consortium name="US DOE Joint Genome Institute"/>
            <person name="Lucas S."/>
            <person name="Han J."/>
            <person name="Lapidus A."/>
            <person name="Cheng J.-F."/>
            <person name="Goodwin L."/>
            <person name="Pitluck S."/>
            <person name="Peters L."/>
            <person name="Ovchinnikova G."/>
            <person name="Lu M."/>
            <person name="Detter J.C."/>
            <person name="Han C."/>
            <person name="Tapia R."/>
            <person name="Land M."/>
            <person name="Hauser L."/>
            <person name="Kyrpides N."/>
            <person name="Ivanova N."/>
            <person name="Pagani I."/>
            <person name="Brambilla E.-M."/>
            <person name="Klenk H.-P."/>
            <person name="Woyke T."/>
        </authorList>
    </citation>
    <scope>NUCLEOTIDE SEQUENCE [LARGE SCALE GENOMIC DNA]</scope>
    <source>
        <strain evidence="3 4">NA-134</strain>
    </source>
</reference>
<dbReference type="HOGENOM" id="CLU_020336_7_1_11"/>
<keyword evidence="1 3" id="KW-0378">Hydrolase</keyword>
<dbReference type="GO" id="GO:0016746">
    <property type="term" value="F:acyltransferase activity"/>
    <property type="evidence" value="ECO:0007669"/>
    <property type="project" value="UniProtKB-KW"/>
</dbReference>
<dbReference type="eggNOG" id="COG0596">
    <property type="taxonomic scope" value="Bacteria"/>
</dbReference>
<dbReference type="RefSeq" id="WP_005455988.1">
    <property type="nucleotide sequence ID" value="NZ_CM001440.1"/>
</dbReference>
<evidence type="ECO:0000256" key="1">
    <source>
        <dbReference type="ARBA" id="ARBA00022801"/>
    </source>
</evidence>
<keyword evidence="3" id="KW-0808">Transferase</keyword>
<feature type="domain" description="AB hydrolase-1" evidence="2">
    <location>
        <begin position="20"/>
        <end position="264"/>
    </location>
</feature>
<dbReference type="Pfam" id="PF00561">
    <property type="entry name" value="Abhydrolase_1"/>
    <property type="match status" value="1"/>
</dbReference>
<dbReference type="PRINTS" id="PR00111">
    <property type="entry name" value="ABHYDROLASE"/>
</dbReference>
<dbReference type="Gene3D" id="3.40.50.1820">
    <property type="entry name" value="alpha/beta hydrolase"/>
    <property type="match status" value="1"/>
</dbReference>
<dbReference type="EMBL" id="CM001440">
    <property type="protein sequence ID" value="EHR61022.1"/>
    <property type="molecule type" value="Genomic_DNA"/>
</dbReference>
<dbReference type="PRINTS" id="PR00412">
    <property type="entry name" value="EPOXHYDRLASE"/>
</dbReference>
<sequence>MPSIALSELTMHYERRGKGPLLVLLHGWPQTSACWRKLLPALAEHYDVVAPDLRGYGHTDKVVGDYRKRRMAQDVVELVHALGHDTMRLVGHDRGARVAHRLALDHGAMVSHLTLLDIAPTLHTMHQGGPRAAKGYWHWLFHEQPDLPERLAGADVAGYLGYFFERWAVERAALDDAIPHYVEAFSRPGALRAGFDDYRATDGDLADDLADAEAGRILDLPVQVLWGEHGLPRGDVVAAWKPFAPRAFGEAIPGCGHFIAEEKPETLVRHLLAYLAA</sequence>
<keyword evidence="4" id="KW-1185">Reference proteome</keyword>
<organism evidence="3 4">
    <name type="scientific">Saccharomonospora cyanea NA-134</name>
    <dbReference type="NCBI Taxonomy" id="882082"/>
    <lineage>
        <taxon>Bacteria</taxon>
        <taxon>Bacillati</taxon>
        <taxon>Actinomycetota</taxon>
        <taxon>Actinomycetes</taxon>
        <taxon>Pseudonocardiales</taxon>
        <taxon>Pseudonocardiaceae</taxon>
        <taxon>Saccharomonospora</taxon>
    </lineage>
</organism>
<dbReference type="InterPro" id="IPR000073">
    <property type="entry name" value="AB_hydrolase_1"/>
</dbReference>
<name>H5XMP3_9PSEU</name>
<dbReference type="GO" id="GO:0016787">
    <property type="term" value="F:hydrolase activity"/>
    <property type="evidence" value="ECO:0007669"/>
    <property type="project" value="UniProtKB-KW"/>
</dbReference>
<protein>
    <submittedName>
        <fullName evidence="3">Putative hydrolase or acyltransferase of alpha/beta superfamily</fullName>
    </submittedName>
</protein>
<gene>
    <name evidence="3" type="ORF">SaccyDRAFT_2132</name>
</gene>
<dbReference type="PANTHER" id="PTHR43329">
    <property type="entry name" value="EPOXIDE HYDROLASE"/>
    <property type="match status" value="1"/>
</dbReference>
<keyword evidence="3" id="KW-0012">Acyltransferase</keyword>
<dbReference type="InterPro" id="IPR000639">
    <property type="entry name" value="Epox_hydrolase-like"/>
</dbReference>
<evidence type="ECO:0000313" key="3">
    <source>
        <dbReference type="EMBL" id="EHR61022.1"/>
    </source>
</evidence>
<dbReference type="InterPro" id="IPR029058">
    <property type="entry name" value="AB_hydrolase_fold"/>
</dbReference>